<evidence type="ECO:0000259" key="7">
    <source>
        <dbReference type="PROSITE" id="PS50237"/>
    </source>
</evidence>
<evidence type="ECO:0000256" key="6">
    <source>
        <dbReference type="PROSITE-ProRule" id="PRU00104"/>
    </source>
</evidence>
<keyword evidence="4" id="KW-0808">Transferase</keyword>
<organism evidence="8">
    <name type="scientific">Brassica napus</name>
    <name type="common">Rape</name>
    <dbReference type="NCBI Taxonomy" id="3708"/>
    <lineage>
        <taxon>Eukaryota</taxon>
        <taxon>Viridiplantae</taxon>
        <taxon>Streptophyta</taxon>
        <taxon>Embryophyta</taxon>
        <taxon>Tracheophyta</taxon>
        <taxon>Spermatophyta</taxon>
        <taxon>Magnoliopsida</taxon>
        <taxon>eudicotyledons</taxon>
        <taxon>Gunneridae</taxon>
        <taxon>Pentapetalae</taxon>
        <taxon>rosids</taxon>
        <taxon>malvids</taxon>
        <taxon>Brassicales</taxon>
        <taxon>Brassicaceae</taxon>
        <taxon>Brassiceae</taxon>
        <taxon>Brassica</taxon>
    </lineage>
</organism>
<dbReference type="SUPFAM" id="SSF56204">
    <property type="entry name" value="Hect, E3 ligase catalytic domain"/>
    <property type="match status" value="1"/>
</dbReference>
<keyword evidence="5 6" id="KW-0833">Ubl conjugation pathway</keyword>
<proteinExistence type="predicted"/>
<evidence type="ECO:0000256" key="5">
    <source>
        <dbReference type="ARBA" id="ARBA00022786"/>
    </source>
</evidence>
<name>A0A816X4U2_BRANA</name>
<dbReference type="Pfam" id="PF00632">
    <property type="entry name" value="HECT"/>
    <property type="match status" value="1"/>
</dbReference>
<dbReference type="AlphaFoldDB" id="A0A816X4U2"/>
<sequence length="112" mass="13049">MIGKLIQSSVDSKRLNAWLVLEGNNILKKMTEEERRSVLFFWTSTRFIPVEGFRGLSSKLYIYRLHEAKDHLPTSPTCFYRLCLPKYPKIGLMEKRLGLIAQDHVSSSFGQW</sequence>
<dbReference type="InterPro" id="IPR000569">
    <property type="entry name" value="HECT_dom"/>
</dbReference>
<evidence type="ECO:0000256" key="3">
    <source>
        <dbReference type="ARBA" id="ARBA00012485"/>
    </source>
</evidence>
<feature type="domain" description="HECT" evidence="7">
    <location>
        <begin position="25"/>
        <end position="112"/>
    </location>
</feature>
<dbReference type="InterPro" id="IPR035983">
    <property type="entry name" value="Hect_E3_ubiquitin_ligase"/>
</dbReference>
<dbReference type="GO" id="GO:0061630">
    <property type="term" value="F:ubiquitin protein ligase activity"/>
    <property type="evidence" value="ECO:0007669"/>
    <property type="project" value="UniProtKB-EC"/>
</dbReference>
<dbReference type="PANTHER" id="PTHR11254:SF424">
    <property type="entry name" value="E3 UBIQUITIN-PROTEIN LIGASE UPL5"/>
    <property type="match status" value="1"/>
</dbReference>
<reference evidence="8" key="1">
    <citation type="submission" date="2021-01" db="EMBL/GenBank/DDBJ databases">
        <authorList>
            <consortium name="Genoscope - CEA"/>
            <person name="William W."/>
        </authorList>
    </citation>
    <scope>NUCLEOTIDE SEQUENCE</scope>
</reference>
<accession>A0A816X4U2</accession>
<evidence type="ECO:0000256" key="2">
    <source>
        <dbReference type="ARBA" id="ARBA00004906"/>
    </source>
</evidence>
<evidence type="ECO:0000313" key="8">
    <source>
        <dbReference type="EMBL" id="CAF2141470.1"/>
    </source>
</evidence>
<dbReference type="PANTHER" id="PTHR11254">
    <property type="entry name" value="HECT DOMAIN UBIQUITIN-PROTEIN LIGASE"/>
    <property type="match status" value="1"/>
</dbReference>
<dbReference type="InterPro" id="IPR050409">
    <property type="entry name" value="E3_ubiq-protein_ligase"/>
</dbReference>
<dbReference type="Gene3D" id="3.30.2410.10">
    <property type="entry name" value="Hect, E3 ligase catalytic domain"/>
    <property type="match status" value="1"/>
</dbReference>
<comment type="pathway">
    <text evidence="2">Protein modification; protein ubiquitination.</text>
</comment>
<evidence type="ECO:0000256" key="4">
    <source>
        <dbReference type="ARBA" id="ARBA00022679"/>
    </source>
</evidence>
<dbReference type="PROSITE" id="PS50237">
    <property type="entry name" value="HECT"/>
    <property type="match status" value="1"/>
</dbReference>
<gene>
    <name evidence="8" type="ORF">DARMORV10_A02P25490.1</name>
</gene>
<dbReference type="EC" id="2.3.2.26" evidence="3"/>
<protein>
    <recommendedName>
        <fullName evidence="3">HECT-type E3 ubiquitin transferase</fullName>
        <ecNumber evidence="3">2.3.2.26</ecNumber>
    </recommendedName>
</protein>
<feature type="active site" description="Glycyl thioester intermediate" evidence="6">
    <location>
        <position position="78"/>
    </location>
</feature>
<dbReference type="EMBL" id="HG994356">
    <property type="protein sequence ID" value="CAF2141470.1"/>
    <property type="molecule type" value="Genomic_DNA"/>
</dbReference>
<dbReference type="Proteomes" id="UP001295469">
    <property type="component" value="Chromosome A02"/>
</dbReference>
<comment type="catalytic activity">
    <reaction evidence="1">
        <text>S-ubiquitinyl-[E2 ubiquitin-conjugating enzyme]-L-cysteine + [acceptor protein]-L-lysine = [E2 ubiquitin-conjugating enzyme]-L-cysteine + N(6)-ubiquitinyl-[acceptor protein]-L-lysine.</text>
        <dbReference type="EC" id="2.3.2.26"/>
    </reaction>
</comment>
<evidence type="ECO:0000256" key="1">
    <source>
        <dbReference type="ARBA" id="ARBA00000885"/>
    </source>
</evidence>